<dbReference type="Proteomes" id="UP000256541">
    <property type="component" value="Unassembled WGS sequence"/>
</dbReference>
<evidence type="ECO:0008006" key="4">
    <source>
        <dbReference type="Google" id="ProtNLM"/>
    </source>
</evidence>
<gene>
    <name evidence="2" type="ORF">B7R22_07845</name>
</gene>
<dbReference type="EMBL" id="NBXB01000027">
    <property type="protein sequence ID" value="RFA14635.1"/>
    <property type="molecule type" value="Genomic_DNA"/>
</dbReference>
<proteinExistence type="predicted"/>
<keyword evidence="1" id="KW-0732">Signal</keyword>
<accession>A0A3E0VYF9</accession>
<reference evidence="2 3" key="1">
    <citation type="submission" date="2017-04" db="EMBL/GenBank/DDBJ databases">
        <title>Comparative genome analysis of Subtercola boreus.</title>
        <authorList>
            <person name="Cho Y.-J."/>
            <person name="Cho A."/>
            <person name="Kim O.-S."/>
            <person name="Lee J.-I."/>
        </authorList>
    </citation>
    <scope>NUCLEOTIDE SEQUENCE [LARGE SCALE GENOMIC DNA]</scope>
    <source>
        <strain evidence="2 3">P27479</strain>
    </source>
</reference>
<evidence type="ECO:0000256" key="1">
    <source>
        <dbReference type="SAM" id="SignalP"/>
    </source>
</evidence>
<protein>
    <recommendedName>
        <fullName evidence="4">Secreted protein</fullName>
    </recommendedName>
</protein>
<name>A0A3E0VYF9_9MICO</name>
<dbReference type="AlphaFoldDB" id="A0A3E0VYF9"/>
<sequence length="61" mass="6533">MSFVTAFRRSASAAFAAATTAGFVAWFRPGRAVPSSTMVAQESASCTRANWIWFSTVSNPL</sequence>
<feature type="chain" id="PRO_5017800433" description="Secreted protein" evidence="1">
    <location>
        <begin position="17"/>
        <end position="61"/>
    </location>
</feature>
<feature type="signal peptide" evidence="1">
    <location>
        <begin position="1"/>
        <end position="16"/>
    </location>
</feature>
<comment type="caution">
    <text evidence="2">The sequence shown here is derived from an EMBL/GenBank/DDBJ whole genome shotgun (WGS) entry which is preliminary data.</text>
</comment>
<evidence type="ECO:0000313" key="3">
    <source>
        <dbReference type="Proteomes" id="UP000256541"/>
    </source>
</evidence>
<dbReference type="RefSeq" id="WP_116411233.1">
    <property type="nucleotide sequence ID" value="NZ_NBXB01000027.1"/>
</dbReference>
<evidence type="ECO:0000313" key="2">
    <source>
        <dbReference type="EMBL" id="RFA14635.1"/>
    </source>
</evidence>
<organism evidence="2 3">
    <name type="scientific">Subtercola boreus</name>
    <dbReference type="NCBI Taxonomy" id="120213"/>
    <lineage>
        <taxon>Bacteria</taxon>
        <taxon>Bacillati</taxon>
        <taxon>Actinomycetota</taxon>
        <taxon>Actinomycetes</taxon>
        <taxon>Micrococcales</taxon>
        <taxon>Microbacteriaceae</taxon>
        <taxon>Subtercola</taxon>
    </lineage>
</organism>